<feature type="compositionally biased region" description="Basic and acidic residues" evidence="1">
    <location>
        <begin position="37"/>
        <end position="54"/>
    </location>
</feature>
<feature type="region of interest" description="Disordered" evidence="1">
    <location>
        <begin position="37"/>
        <end position="58"/>
    </location>
</feature>
<dbReference type="AlphaFoldDB" id="A0A1I0S7F7"/>
<accession>A0A1I0S7F7</accession>
<dbReference type="RefSeq" id="WP_089898091.1">
    <property type="nucleotide sequence ID" value="NZ_FOJG01000002.1"/>
</dbReference>
<dbReference type="OrthoDB" id="676314at2"/>
<dbReference type="STRING" id="29529.SAMN04488122_4419"/>
<gene>
    <name evidence="2" type="ORF">SAMN04488122_4419</name>
</gene>
<keyword evidence="3" id="KW-1185">Reference proteome</keyword>
<name>A0A1I0S7F7_9BACT</name>
<evidence type="ECO:0000313" key="2">
    <source>
        <dbReference type="EMBL" id="SEW51655.1"/>
    </source>
</evidence>
<evidence type="ECO:0000256" key="1">
    <source>
        <dbReference type="SAM" id="MobiDB-lite"/>
    </source>
</evidence>
<organism evidence="2 3">
    <name type="scientific">Chitinophaga arvensicola</name>
    <dbReference type="NCBI Taxonomy" id="29529"/>
    <lineage>
        <taxon>Bacteria</taxon>
        <taxon>Pseudomonadati</taxon>
        <taxon>Bacteroidota</taxon>
        <taxon>Chitinophagia</taxon>
        <taxon>Chitinophagales</taxon>
        <taxon>Chitinophagaceae</taxon>
        <taxon>Chitinophaga</taxon>
    </lineage>
</organism>
<proteinExistence type="predicted"/>
<dbReference type="EMBL" id="FOJG01000002">
    <property type="protein sequence ID" value="SEW51655.1"/>
    <property type="molecule type" value="Genomic_DNA"/>
</dbReference>
<evidence type="ECO:0000313" key="3">
    <source>
        <dbReference type="Proteomes" id="UP000199310"/>
    </source>
</evidence>
<dbReference type="Proteomes" id="UP000199310">
    <property type="component" value="Unassembled WGS sequence"/>
</dbReference>
<protein>
    <submittedName>
        <fullName evidence="2">Uncharacterized protein</fullName>
    </submittedName>
</protein>
<reference evidence="3" key="1">
    <citation type="submission" date="2016-10" db="EMBL/GenBank/DDBJ databases">
        <authorList>
            <person name="Varghese N."/>
            <person name="Submissions S."/>
        </authorList>
    </citation>
    <scope>NUCLEOTIDE SEQUENCE [LARGE SCALE GENOMIC DNA]</scope>
    <source>
        <strain evidence="3">DSM 3695</strain>
    </source>
</reference>
<sequence>MSTFHIQLNQHEIGVTRQDENIFIVRLPEKTIHLQKRQDNEGANHWFEEGKDNETPQTAEIGTAIETWLAKDSADA</sequence>